<proteinExistence type="predicted"/>
<evidence type="ECO:0000313" key="2">
    <source>
        <dbReference type="Proteomes" id="UP000827872"/>
    </source>
</evidence>
<name>A0ACB8FTI6_9SAUR</name>
<comment type="caution">
    <text evidence="1">The sequence shown here is derived from an EMBL/GenBank/DDBJ whole genome shotgun (WGS) entry which is preliminary data.</text>
</comment>
<protein>
    <submittedName>
        <fullName evidence="1">Uncharacterized protein</fullName>
    </submittedName>
</protein>
<sequence>MERRQRFNYWPRYFNTERQAIDIQPGENVAKYIRDFFDTSIKDHLISCPSLSSSSSSPDLTRNRFLLPTEQRTPVDSDLINSVSSAFSAGCSPPRHGEASSSGDDVFLEDPLTTLPKRVRGSPALLAEEPNVPRDQVVAPPDRKDSVSRCISFHGSTSQVPPSPFPWDPVSSESENEDEFLIAESFGDPFTSWLSQPKKNSLPTERSLPSPPLESNQATQEPSIGNECDRDQSPVVDPGLFKAVTVCFSKQSQSVGPPALQSSTGKQVKKAKCPKNVPLKNQAERKSSVRDVGRKLGVLILEEDVESKAKELGDKCAGIPPGDRLIPSGKRRAPLSPEDECGRASPQEGSCEAEKALSSMEGQNSRTLSVWGSSVRAISVNDLSGPVCKAKETIPCSKKALISSNMEVSLSVRPPDDTASLRRSRRLRLKPLEYWRGERVMYNMDPSGELVASGIISPKEKRPCKLRRIKEPGKSDIEKVLENTNTTLKDVLEPALVFDAASKQEVLQECVSSGHSHLLFFSNEDMSIYKYFSTPLFSAGKLILKPFKEKGSQYSPADTLVFHIVKGRLLFTLYGQCYSLRAGNYFYVPAGNIYNIQNTLNEECIMVFTQIKGNR</sequence>
<evidence type="ECO:0000313" key="1">
    <source>
        <dbReference type="EMBL" id="KAH8010302.1"/>
    </source>
</evidence>
<dbReference type="Proteomes" id="UP000827872">
    <property type="component" value="Linkage Group LG11"/>
</dbReference>
<organism evidence="1 2">
    <name type="scientific">Sphaerodactylus townsendi</name>
    <dbReference type="NCBI Taxonomy" id="933632"/>
    <lineage>
        <taxon>Eukaryota</taxon>
        <taxon>Metazoa</taxon>
        <taxon>Chordata</taxon>
        <taxon>Craniata</taxon>
        <taxon>Vertebrata</taxon>
        <taxon>Euteleostomi</taxon>
        <taxon>Lepidosauria</taxon>
        <taxon>Squamata</taxon>
        <taxon>Bifurcata</taxon>
        <taxon>Gekkota</taxon>
        <taxon>Sphaerodactylidae</taxon>
        <taxon>Sphaerodactylus</taxon>
    </lineage>
</organism>
<gene>
    <name evidence="1" type="ORF">K3G42_001560</name>
</gene>
<reference evidence="1" key="1">
    <citation type="submission" date="2021-08" db="EMBL/GenBank/DDBJ databases">
        <title>The first chromosome-level gecko genome reveals the dynamic sex chromosomes of Neotropical dwarf geckos (Sphaerodactylidae: Sphaerodactylus).</title>
        <authorList>
            <person name="Pinto B.J."/>
            <person name="Keating S.E."/>
            <person name="Gamble T."/>
        </authorList>
    </citation>
    <scope>NUCLEOTIDE SEQUENCE</scope>
    <source>
        <strain evidence="1">TG3544</strain>
    </source>
</reference>
<dbReference type="EMBL" id="CM037624">
    <property type="protein sequence ID" value="KAH8010302.1"/>
    <property type="molecule type" value="Genomic_DNA"/>
</dbReference>
<accession>A0ACB8FTI6</accession>
<keyword evidence="2" id="KW-1185">Reference proteome</keyword>